<comment type="subcellular location">
    <subcellularLocation>
        <location evidence="1">Membrane</location>
        <topology evidence="1">Multi-pass membrane protein</topology>
    </subcellularLocation>
</comment>
<feature type="compositionally biased region" description="Polar residues" evidence="9">
    <location>
        <begin position="40"/>
        <end position="72"/>
    </location>
</feature>
<keyword evidence="3" id="KW-0677">Repeat</keyword>
<dbReference type="PROSITE" id="PS50088">
    <property type="entry name" value="ANK_REPEAT"/>
    <property type="match status" value="2"/>
</dbReference>
<keyword evidence="8" id="KW-0012">Acyltransferase</keyword>
<feature type="region of interest" description="Disordered" evidence="9">
    <location>
        <begin position="40"/>
        <end position="131"/>
    </location>
</feature>
<organism evidence="11 12">
    <name type="scientific">Thalassiosira pseudonana</name>
    <name type="common">Marine diatom</name>
    <name type="synonym">Cyclotella nana</name>
    <dbReference type="NCBI Taxonomy" id="35128"/>
    <lineage>
        <taxon>Eukaryota</taxon>
        <taxon>Sar</taxon>
        <taxon>Stramenopiles</taxon>
        <taxon>Ochrophyta</taxon>
        <taxon>Bacillariophyta</taxon>
        <taxon>Coscinodiscophyceae</taxon>
        <taxon>Thalassiosirophycidae</taxon>
        <taxon>Thalassiosirales</taxon>
        <taxon>Thalassiosiraceae</taxon>
        <taxon>Thalassiosira</taxon>
    </lineage>
</organism>
<dbReference type="STRING" id="35128.B8BZT9"/>
<feature type="transmembrane region" description="Helical" evidence="8">
    <location>
        <begin position="780"/>
        <end position="800"/>
    </location>
</feature>
<keyword evidence="6 8" id="KW-0472">Membrane</keyword>
<feature type="repeat" description="ANK" evidence="7">
    <location>
        <begin position="402"/>
        <end position="434"/>
    </location>
</feature>
<comment type="domain">
    <text evidence="8">The DHHC domain is required for palmitoyltransferase activity.</text>
</comment>
<dbReference type="RefSeq" id="XP_002289868.1">
    <property type="nucleotide sequence ID" value="XM_002289832.1"/>
</dbReference>
<feature type="compositionally biased region" description="Low complexity" evidence="9">
    <location>
        <begin position="103"/>
        <end position="114"/>
    </location>
</feature>
<keyword evidence="12" id="KW-1185">Reference proteome</keyword>
<keyword evidence="4 8" id="KW-1133">Transmembrane helix</keyword>
<evidence type="ECO:0000256" key="1">
    <source>
        <dbReference type="ARBA" id="ARBA00004141"/>
    </source>
</evidence>
<accession>B8BZT9</accession>
<comment type="similarity">
    <text evidence="8">Belongs to the DHHC palmitoyltransferase family.</text>
</comment>
<dbReference type="GeneID" id="7448845"/>
<evidence type="ECO:0000259" key="10">
    <source>
        <dbReference type="Pfam" id="PF01529"/>
    </source>
</evidence>
<evidence type="ECO:0000256" key="6">
    <source>
        <dbReference type="ARBA" id="ARBA00023136"/>
    </source>
</evidence>
<dbReference type="GO" id="GO:0016020">
    <property type="term" value="C:membrane"/>
    <property type="evidence" value="ECO:0007669"/>
    <property type="project" value="UniProtKB-SubCell"/>
</dbReference>
<dbReference type="PROSITE" id="PS50297">
    <property type="entry name" value="ANK_REP_REGION"/>
    <property type="match status" value="2"/>
</dbReference>
<feature type="transmembrane region" description="Helical" evidence="8">
    <location>
        <begin position="664"/>
        <end position="684"/>
    </location>
</feature>
<feature type="repeat" description="ANK" evidence="7">
    <location>
        <begin position="342"/>
        <end position="374"/>
    </location>
</feature>
<dbReference type="Pfam" id="PF01529">
    <property type="entry name" value="DHHC"/>
    <property type="match status" value="1"/>
</dbReference>
<feature type="domain" description="Palmitoyltransferase DHHC" evidence="10">
    <location>
        <begin position="704"/>
        <end position="816"/>
    </location>
</feature>
<evidence type="ECO:0000256" key="2">
    <source>
        <dbReference type="ARBA" id="ARBA00022692"/>
    </source>
</evidence>
<dbReference type="EC" id="2.3.1.225" evidence="8"/>
<keyword evidence="5 7" id="KW-0040">ANK repeat</keyword>
<evidence type="ECO:0000256" key="7">
    <source>
        <dbReference type="PROSITE-ProRule" id="PRU00023"/>
    </source>
</evidence>
<name>B8BZT9_THAPS</name>
<protein>
    <recommendedName>
        <fullName evidence="8">Palmitoyltransferase</fullName>
        <ecNumber evidence="8">2.3.1.225</ecNumber>
    </recommendedName>
</protein>
<feature type="transmembrane region" description="Helical" evidence="8">
    <location>
        <begin position="545"/>
        <end position="563"/>
    </location>
</feature>
<feature type="transmembrane region" description="Helical" evidence="8">
    <location>
        <begin position="584"/>
        <end position="605"/>
    </location>
</feature>
<dbReference type="PaxDb" id="35128-Thaps22347"/>
<proteinExistence type="inferred from homology"/>
<feature type="compositionally biased region" description="Low complexity" evidence="9">
    <location>
        <begin position="77"/>
        <end position="87"/>
    </location>
</feature>
<dbReference type="Gene3D" id="1.25.40.20">
    <property type="entry name" value="Ankyrin repeat-containing domain"/>
    <property type="match status" value="1"/>
</dbReference>
<dbReference type="InterPro" id="IPR036770">
    <property type="entry name" value="Ankyrin_rpt-contain_sf"/>
</dbReference>
<feature type="transmembrane region" description="Helical" evidence="8">
    <location>
        <begin position="746"/>
        <end position="768"/>
    </location>
</feature>
<evidence type="ECO:0000256" key="4">
    <source>
        <dbReference type="ARBA" id="ARBA00022989"/>
    </source>
</evidence>
<reference evidence="11 12" key="2">
    <citation type="journal article" date="2008" name="Nature">
        <title>The Phaeodactylum genome reveals the evolutionary history of diatom genomes.</title>
        <authorList>
            <person name="Bowler C."/>
            <person name="Allen A.E."/>
            <person name="Badger J.H."/>
            <person name="Grimwood J."/>
            <person name="Jabbari K."/>
            <person name="Kuo A."/>
            <person name="Maheswari U."/>
            <person name="Martens C."/>
            <person name="Maumus F."/>
            <person name="Otillar R.P."/>
            <person name="Rayko E."/>
            <person name="Salamov A."/>
            <person name="Vandepoele K."/>
            <person name="Beszteri B."/>
            <person name="Gruber A."/>
            <person name="Heijde M."/>
            <person name="Katinka M."/>
            <person name="Mock T."/>
            <person name="Valentin K."/>
            <person name="Verret F."/>
            <person name="Berges J.A."/>
            <person name="Brownlee C."/>
            <person name="Cadoret J.P."/>
            <person name="Chiovitti A."/>
            <person name="Choi C.J."/>
            <person name="Coesel S."/>
            <person name="De Martino A."/>
            <person name="Detter J.C."/>
            <person name="Durkin C."/>
            <person name="Falciatore A."/>
            <person name="Fournet J."/>
            <person name="Haruta M."/>
            <person name="Huysman M.J."/>
            <person name="Jenkins B.D."/>
            <person name="Jiroutova K."/>
            <person name="Jorgensen R.E."/>
            <person name="Joubert Y."/>
            <person name="Kaplan A."/>
            <person name="Kroger N."/>
            <person name="Kroth P.G."/>
            <person name="La Roche J."/>
            <person name="Lindquist E."/>
            <person name="Lommer M."/>
            <person name="Martin-Jezequel V."/>
            <person name="Lopez P.J."/>
            <person name="Lucas S."/>
            <person name="Mangogna M."/>
            <person name="McGinnis K."/>
            <person name="Medlin L.K."/>
            <person name="Montsant A."/>
            <person name="Oudot-Le Secq M.P."/>
            <person name="Napoli C."/>
            <person name="Obornik M."/>
            <person name="Parker M.S."/>
            <person name="Petit J.L."/>
            <person name="Porcel B.M."/>
            <person name="Poulsen N."/>
            <person name="Robison M."/>
            <person name="Rychlewski L."/>
            <person name="Rynearson T.A."/>
            <person name="Schmutz J."/>
            <person name="Shapiro H."/>
            <person name="Siaut M."/>
            <person name="Stanley M."/>
            <person name="Sussman M.R."/>
            <person name="Taylor A.R."/>
            <person name="Vardi A."/>
            <person name="von Dassow P."/>
            <person name="Vyverman W."/>
            <person name="Willis A."/>
            <person name="Wyrwicz L.S."/>
            <person name="Rokhsar D.S."/>
            <person name="Weissenbach J."/>
            <person name="Armbrust E.V."/>
            <person name="Green B.R."/>
            <person name="Van de Peer Y."/>
            <person name="Grigoriev I.V."/>
        </authorList>
    </citation>
    <scope>NUCLEOTIDE SEQUENCE [LARGE SCALE GENOMIC DNA]</scope>
    <source>
        <strain evidence="11 12">CCMP1335</strain>
    </source>
</reference>
<comment type="catalytic activity">
    <reaction evidence="8">
        <text>L-cysteinyl-[protein] + hexadecanoyl-CoA = S-hexadecanoyl-L-cysteinyl-[protein] + CoA</text>
        <dbReference type="Rhea" id="RHEA:36683"/>
        <dbReference type="Rhea" id="RHEA-COMP:10131"/>
        <dbReference type="Rhea" id="RHEA-COMP:11032"/>
        <dbReference type="ChEBI" id="CHEBI:29950"/>
        <dbReference type="ChEBI" id="CHEBI:57287"/>
        <dbReference type="ChEBI" id="CHEBI:57379"/>
        <dbReference type="ChEBI" id="CHEBI:74151"/>
        <dbReference type="EC" id="2.3.1.225"/>
    </reaction>
</comment>
<dbReference type="PANTHER" id="PTHR24161">
    <property type="entry name" value="ANK_REP_REGION DOMAIN-CONTAINING PROTEIN-RELATED"/>
    <property type="match status" value="1"/>
</dbReference>
<evidence type="ECO:0000256" key="5">
    <source>
        <dbReference type="ARBA" id="ARBA00023043"/>
    </source>
</evidence>
<dbReference type="EMBL" id="CM000641">
    <property type="protein sequence ID" value="EED93405.1"/>
    <property type="molecule type" value="Genomic_DNA"/>
</dbReference>
<dbReference type="GO" id="GO:0019706">
    <property type="term" value="F:protein-cysteine S-palmitoyltransferase activity"/>
    <property type="evidence" value="ECO:0007669"/>
    <property type="project" value="UniProtKB-EC"/>
</dbReference>
<dbReference type="KEGG" id="tps:THAPSDRAFT_22347"/>
<gene>
    <name evidence="11" type="ORF">THAPSDRAFT_22347</name>
</gene>
<dbReference type="PROSITE" id="PS50216">
    <property type="entry name" value="DHHC"/>
    <property type="match status" value="1"/>
</dbReference>
<evidence type="ECO:0000256" key="3">
    <source>
        <dbReference type="ARBA" id="ARBA00022737"/>
    </source>
</evidence>
<sequence length="874" mass="96227">MISFIVTICIDSSRLSPPRQPPARPLTNTTATTMELTLTGASTLSDNRISGSGDNAISPLHSSPTRNATSNARGLVAANASAAAAPTHSHDHGNHGAHHSHTGHASSSIISSTHTHSHHHSHQGSACCAPPKQKIDASNLLPSPQQVHRFKTDQFYRLNVLANVVRGGTFEIFMNLVGILVLEGTSGTLKNSSNDTGDDASGEDGGSGSLELKVDDPVAFASLLDGYGADGHTLAHWCAKRGDDTRFLQFLMSKSYISPNGTTLLIDLHLPSKDSVGMYPLHWAITEGAIPVVSMLLQHLEERPSPPKSRQHSSSSLMEGNDNENDVHNTDNNVGIDAKDSSGCTPLLIAAQYGHPDLAAFLIQRGADATAVDSSRDTALHWAAYKGSVEGVEGHLDGVDKFGQTPLHLASLRGNVETVRFLLEEAASVSAGAGSGGYQLEQGSAMAGRVGSKLTPNNRVTNFFPGKLLTTKDKDGKTPMDLAIKKKKEGCIVLLHEYQEQYLAPKRSCISRIGKTCKDLCSVRNWKAWMGMGGTELPIGQSPTFPFYWMTSHLLMACFFYATEFVGIGSKRRYGDDGLLWDRIGLHIFFMISIVVTWITLYYTWKTNPGVLDARGTSSSSTTTPTCQFICCDGREHAKDKISVEMEIVTKELRRQYDEVIGEYGMQLSFTCLFYISGLTLAFLSCPTESFSKDFPSEDKRIPLCHTCRIVKPLRSKHCRVARRCVLLFDHHCPFVGTTVGLYNYIYFYLFLVFFLLAEIGFITALVIFLSRSKSFPKGIFLLGSYISLYAIPVAMMVFYHTQLVLNNISTNEQLNARKYSYFWDHGRFYNPFDNGKIRNILQRLSPDRSSYELTRHNDSTSDEERLSMLSNIV</sequence>
<dbReference type="eggNOG" id="KOG0509">
    <property type="taxonomic scope" value="Eukaryota"/>
</dbReference>
<dbReference type="PANTHER" id="PTHR24161:SF17">
    <property type="entry name" value="PALMITOYLTRANSFERASE"/>
    <property type="match status" value="1"/>
</dbReference>
<dbReference type="InterPro" id="IPR001594">
    <property type="entry name" value="Palmitoyltrfase_DHHC"/>
</dbReference>
<evidence type="ECO:0000313" key="12">
    <source>
        <dbReference type="Proteomes" id="UP000001449"/>
    </source>
</evidence>
<dbReference type="Pfam" id="PF00023">
    <property type="entry name" value="Ank"/>
    <property type="match status" value="1"/>
</dbReference>
<reference evidence="11 12" key="1">
    <citation type="journal article" date="2004" name="Science">
        <title>The genome of the diatom Thalassiosira pseudonana: ecology, evolution, and metabolism.</title>
        <authorList>
            <person name="Armbrust E.V."/>
            <person name="Berges J.A."/>
            <person name="Bowler C."/>
            <person name="Green B.R."/>
            <person name="Martinez D."/>
            <person name="Putnam N.H."/>
            <person name="Zhou S."/>
            <person name="Allen A.E."/>
            <person name="Apt K.E."/>
            <person name="Bechner M."/>
            <person name="Brzezinski M.A."/>
            <person name="Chaal B.K."/>
            <person name="Chiovitti A."/>
            <person name="Davis A.K."/>
            <person name="Demarest M.S."/>
            <person name="Detter J.C."/>
            <person name="Glavina T."/>
            <person name="Goodstein D."/>
            <person name="Hadi M.Z."/>
            <person name="Hellsten U."/>
            <person name="Hildebrand M."/>
            <person name="Jenkins B.D."/>
            <person name="Jurka J."/>
            <person name="Kapitonov V.V."/>
            <person name="Kroger N."/>
            <person name="Lau W.W."/>
            <person name="Lane T.W."/>
            <person name="Larimer F.W."/>
            <person name="Lippmeier J.C."/>
            <person name="Lucas S."/>
            <person name="Medina M."/>
            <person name="Montsant A."/>
            <person name="Obornik M."/>
            <person name="Parker M.S."/>
            <person name="Palenik B."/>
            <person name="Pazour G.J."/>
            <person name="Richardson P.M."/>
            <person name="Rynearson T.A."/>
            <person name="Saito M.A."/>
            <person name="Schwartz D.C."/>
            <person name="Thamatrakoln K."/>
            <person name="Valentin K."/>
            <person name="Vardi A."/>
            <person name="Wilkerson F.P."/>
            <person name="Rokhsar D.S."/>
        </authorList>
    </citation>
    <scope>NUCLEOTIDE SEQUENCE [LARGE SCALE GENOMIC DNA]</scope>
    <source>
        <strain evidence="11 12">CCMP1335</strain>
    </source>
</reference>
<dbReference type="InterPro" id="IPR002110">
    <property type="entry name" value="Ankyrin_rpt"/>
</dbReference>
<keyword evidence="2 8" id="KW-0812">Transmembrane</keyword>
<dbReference type="Proteomes" id="UP000001449">
    <property type="component" value="Chromosome 4"/>
</dbReference>
<dbReference type="SMART" id="SM00248">
    <property type="entry name" value="ANK"/>
    <property type="match status" value="5"/>
</dbReference>
<keyword evidence="8" id="KW-0808">Transferase</keyword>
<dbReference type="SUPFAM" id="SSF48403">
    <property type="entry name" value="Ankyrin repeat"/>
    <property type="match status" value="1"/>
</dbReference>
<feature type="region of interest" description="Disordered" evidence="9">
    <location>
        <begin position="301"/>
        <end position="335"/>
    </location>
</feature>
<dbReference type="Pfam" id="PF12796">
    <property type="entry name" value="Ank_2"/>
    <property type="match status" value="1"/>
</dbReference>
<evidence type="ECO:0000256" key="8">
    <source>
        <dbReference type="RuleBase" id="RU079119"/>
    </source>
</evidence>
<dbReference type="AlphaFoldDB" id="B8BZT9"/>
<evidence type="ECO:0000313" key="11">
    <source>
        <dbReference type="EMBL" id="EED93405.1"/>
    </source>
</evidence>
<dbReference type="HOGENOM" id="CLU_328881_0_0_1"/>
<dbReference type="InParanoid" id="B8BZT9"/>
<evidence type="ECO:0000256" key="9">
    <source>
        <dbReference type="SAM" id="MobiDB-lite"/>
    </source>
</evidence>